<proteinExistence type="predicted"/>
<comment type="caution">
    <text evidence="2">The sequence shown here is derived from an EMBL/GenBank/DDBJ whole genome shotgun (WGS) entry which is preliminary data.</text>
</comment>
<feature type="region of interest" description="Disordered" evidence="1">
    <location>
        <begin position="1"/>
        <end position="23"/>
    </location>
</feature>
<feature type="compositionally biased region" description="Polar residues" evidence="1">
    <location>
        <begin position="220"/>
        <end position="232"/>
    </location>
</feature>
<dbReference type="Proteomes" id="UP000664277">
    <property type="component" value="Unassembled WGS sequence"/>
</dbReference>
<evidence type="ECO:0000313" key="2">
    <source>
        <dbReference type="EMBL" id="MBN8660711.1"/>
    </source>
</evidence>
<sequence>MTKAKPSESEHIKPLETAEGGNNEARVFLAQSAFSAGDLPQKRKGEFSLGVDKDKLPNLGAMFEKDPQFEKRFFGLTGDGTVVEPPLGGMVAPDAYRSNALKEMIGKFGQARVQETLTALEQMRGKTERYAPELQVNGADTTFEGQNRKLNNLAALMKPGKLEEVQGIDKALKADGYSKGLSLEQMNNPALMKALKTPAERQAFIELERGGPSAGRFINENPQTKDNSPSQNLEAYKKWQAAQTEKQKKADKPLLDELKGAAEDPAKHFSDALRKNRVLMLGEQHSESPRMQKFTADSIKELRQAGATHLALEVSPDALARYDKSKNLNDLPEAFRTRDFAAMIEQAKASGMKVVGVDTGTGDKDGQSNQERDNTMAAGIKGILDKDRNNKVVFYGGHMHGADTTQGANRSAADILRGKGVPVITAMEQSPNTPLDKVAQLGKEAARPFAFSVRKTPLIAETEVPRLGNDVNEKYKNWDSVIVFPK</sequence>
<dbReference type="EMBL" id="JAFLCK010000012">
    <property type="protein sequence ID" value="MBN8660711.1"/>
    <property type="molecule type" value="Genomic_DNA"/>
</dbReference>
<name>A0A8J7TM67_9BACT</name>
<evidence type="ECO:0000256" key="1">
    <source>
        <dbReference type="SAM" id="MobiDB-lite"/>
    </source>
</evidence>
<dbReference type="SUPFAM" id="SSF159501">
    <property type="entry name" value="EreA/ChaN-like"/>
    <property type="match status" value="1"/>
</dbReference>
<dbReference type="AlphaFoldDB" id="A0A8J7TM67"/>
<feature type="compositionally biased region" description="Basic and acidic residues" evidence="1">
    <location>
        <begin position="1"/>
        <end position="16"/>
    </location>
</feature>
<evidence type="ECO:0000313" key="3">
    <source>
        <dbReference type="Proteomes" id="UP000664277"/>
    </source>
</evidence>
<gene>
    <name evidence="2" type="ORF">J0M35_10130</name>
</gene>
<reference evidence="2" key="1">
    <citation type="submission" date="2021-02" db="EMBL/GenBank/DDBJ databases">
        <title>Genome-Resolved Metagenomics of a Microbial Community Performing Photosynthetic Biological Nutrient Removal.</title>
        <authorList>
            <person name="Mcdaniel E.A."/>
        </authorList>
    </citation>
    <scope>NUCLEOTIDE SEQUENCE</scope>
    <source>
        <strain evidence="2">UWPOB_OBS1</strain>
    </source>
</reference>
<organism evidence="2 3">
    <name type="scientific">Candidatus Obscuribacter phosphatis</name>
    <dbReference type="NCBI Taxonomy" id="1906157"/>
    <lineage>
        <taxon>Bacteria</taxon>
        <taxon>Bacillati</taxon>
        <taxon>Candidatus Melainabacteria</taxon>
        <taxon>Candidatus Obscuribacterales</taxon>
        <taxon>Candidatus Obscuribacteraceae</taxon>
        <taxon>Candidatus Obscuribacter</taxon>
    </lineage>
</organism>
<feature type="region of interest" description="Disordered" evidence="1">
    <location>
        <begin position="211"/>
        <end position="232"/>
    </location>
</feature>
<dbReference type="Gene3D" id="3.40.50.11550">
    <property type="match status" value="1"/>
</dbReference>
<protein>
    <submittedName>
        <fullName evidence="2">Uncharacterized protein</fullName>
    </submittedName>
</protein>
<accession>A0A8J7TM67</accession>